<keyword evidence="7" id="KW-1133">Transmembrane helix</keyword>
<protein>
    <recommendedName>
        <fullName evidence="14">Leucine-rich repeat-containing N-terminal plant-type domain-containing protein</fullName>
    </recommendedName>
</protein>
<keyword evidence="9" id="KW-0675">Receptor</keyword>
<dbReference type="PANTHER" id="PTHR48057">
    <property type="entry name" value="LEUCINE-RICH REPEAT SERINE/THREONINE-PROTEIN KINASE 1"/>
    <property type="match status" value="1"/>
</dbReference>
<evidence type="ECO:0000256" key="6">
    <source>
        <dbReference type="ARBA" id="ARBA00022737"/>
    </source>
</evidence>
<dbReference type="AlphaFoldDB" id="C1DYW8"/>
<evidence type="ECO:0000256" key="10">
    <source>
        <dbReference type="ARBA" id="ARBA00023180"/>
    </source>
</evidence>
<evidence type="ECO:0000256" key="9">
    <source>
        <dbReference type="ARBA" id="ARBA00023170"/>
    </source>
</evidence>
<sequence length="462" mass="49681">MDAGDVEDAEEERRVELMVLTDLYRTTEGTYWRRQNGWLDARNHCAWEGVTCVSPEAEFGVLSLALPDNGLSGVLPQTLARLHRLRHLDLSGNRLRGTVSGAFGSMSRLQVLILRSNALYGKIPGELGAASSLEQLDLSENHFAGRLPSDLSRLRELRMLNVSSNGLTGELPTGVCGLQNLEVLSVAKNRLSGDLLGPAAALGFAGRRSTLRLFDASENDFSGAPPAVPPDAPELLIWDVSKNSMRGSLPKSTPPESLRIFAASDNRLTGAVPAEMFAPKLQLRRLDLSGNALNGTLPDTLMSLTQVRHINISGNGDICGEIPHEGVVDIRVMRALMEFDASSNALTGPLPPALVGLPNLRVLDLSNNELNGTLSGENWADATRLERLNLRGNRLRGSIPPELGMLRGLTHLDLSGNELDGPVPVALVTASTLEHMDISGNSLDWSTVGRQGPRRGASDGEL</sequence>
<keyword evidence="3" id="KW-0433">Leucine-rich repeat</keyword>
<dbReference type="PANTHER" id="PTHR48057:SF18">
    <property type="entry name" value="REPEAT RECEPTOR-LIKE PROTEIN KINASE FAMILY PROTEIN, PUTATIVE-RELATED"/>
    <property type="match status" value="1"/>
</dbReference>
<organism evidence="12 13">
    <name type="scientific">Micromonas commoda (strain RCC299 / NOUM17 / CCMP2709)</name>
    <name type="common">Picoplanktonic green alga</name>
    <dbReference type="NCBI Taxonomy" id="296587"/>
    <lineage>
        <taxon>Eukaryota</taxon>
        <taxon>Viridiplantae</taxon>
        <taxon>Chlorophyta</taxon>
        <taxon>Mamiellophyceae</taxon>
        <taxon>Mamiellales</taxon>
        <taxon>Mamiellaceae</taxon>
        <taxon>Micromonas</taxon>
    </lineage>
</organism>
<comment type="subcellular location">
    <subcellularLocation>
        <location evidence="2">Cytoplasm</location>
        <location evidence="2">Cytoskeleton</location>
        <location evidence="2">Cilium axoneme</location>
    </subcellularLocation>
    <subcellularLocation>
        <location evidence="1">Membrane</location>
        <topology evidence="1">Single-pass membrane protein</topology>
    </subcellularLocation>
</comment>
<dbReference type="SUPFAM" id="SSF52058">
    <property type="entry name" value="L domain-like"/>
    <property type="match status" value="2"/>
</dbReference>
<name>C1DYW8_MICCC</name>
<keyword evidence="8" id="KW-0472">Membrane</keyword>
<accession>C1DYW8</accession>
<dbReference type="InParanoid" id="C1DYW8"/>
<keyword evidence="13" id="KW-1185">Reference proteome</keyword>
<evidence type="ECO:0000256" key="4">
    <source>
        <dbReference type="ARBA" id="ARBA00022692"/>
    </source>
</evidence>
<dbReference type="FunFam" id="3.80.10.10:FF:000413">
    <property type="entry name" value="Inactive leucine-rich repeat receptor-like protein kinase"/>
    <property type="match status" value="1"/>
</dbReference>
<dbReference type="KEGG" id="mis:MICPUN_107672"/>
<dbReference type="GeneID" id="8241433"/>
<keyword evidence="4" id="KW-0812">Transmembrane</keyword>
<proteinExistence type="predicted"/>
<dbReference type="GO" id="GO:0016020">
    <property type="term" value="C:membrane"/>
    <property type="evidence" value="ECO:0007669"/>
    <property type="project" value="UniProtKB-SubCell"/>
</dbReference>
<dbReference type="Proteomes" id="UP000002009">
    <property type="component" value="Chromosome 2"/>
</dbReference>
<evidence type="ECO:0000256" key="11">
    <source>
        <dbReference type="SAM" id="MobiDB-lite"/>
    </source>
</evidence>
<keyword evidence="5" id="KW-0732">Signal</keyword>
<dbReference type="EMBL" id="CP001323">
    <property type="protein sequence ID" value="ACO61501.1"/>
    <property type="molecule type" value="Genomic_DNA"/>
</dbReference>
<evidence type="ECO:0008006" key="14">
    <source>
        <dbReference type="Google" id="ProtNLM"/>
    </source>
</evidence>
<feature type="region of interest" description="Disordered" evidence="11">
    <location>
        <begin position="442"/>
        <end position="462"/>
    </location>
</feature>
<evidence type="ECO:0000256" key="8">
    <source>
        <dbReference type="ARBA" id="ARBA00023136"/>
    </source>
</evidence>
<dbReference type="SMART" id="SM00369">
    <property type="entry name" value="LRR_TYP"/>
    <property type="match status" value="5"/>
</dbReference>
<dbReference type="PRINTS" id="PR00019">
    <property type="entry name" value="LEURICHRPT"/>
</dbReference>
<dbReference type="InterPro" id="IPR052595">
    <property type="entry name" value="LRRC69/RLP"/>
</dbReference>
<dbReference type="STRING" id="296587.C1DYW8"/>
<evidence type="ECO:0000313" key="13">
    <source>
        <dbReference type="Proteomes" id="UP000002009"/>
    </source>
</evidence>
<dbReference type="InterPro" id="IPR032675">
    <property type="entry name" value="LRR_dom_sf"/>
</dbReference>
<dbReference type="GO" id="GO:0005930">
    <property type="term" value="C:axoneme"/>
    <property type="evidence" value="ECO:0007669"/>
    <property type="project" value="UniProtKB-SubCell"/>
</dbReference>
<dbReference type="OrthoDB" id="1934521at2759"/>
<dbReference type="Pfam" id="PF00560">
    <property type="entry name" value="LRR_1"/>
    <property type="match status" value="4"/>
</dbReference>
<evidence type="ECO:0000256" key="3">
    <source>
        <dbReference type="ARBA" id="ARBA00022614"/>
    </source>
</evidence>
<dbReference type="InterPro" id="IPR001611">
    <property type="entry name" value="Leu-rich_rpt"/>
</dbReference>
<evidence type="ECO:0000256" key="1">
    <source>
        <dbReference type="ARBA" id="ARBA00004167"/>
    </source>
</evidence>
<keyword evidence="6" id="KW-0677">Repeat</keyword>
<evidence type="ECO:0000313" key="12">
    <source>
        <dbReference type="EMBL" id="ACO61501.1"/>
    </source>
</evidence>
<dbReference type="RefSeq" id="XP_002500243.1">
    <property type="nucleotide sequence ID" value="XM_002500197.1"/>
</dbReference>
<dbReference type="Pfam" id="PF13855">
    <property type="entry name" value="LRR_8"/>
    <property type="match status" value="2"/>
</dbReference>
<evidence type="ECO:0000256" key="7">
    <source>
        <dbReference type="ARBA" id="ARBA00022989"/>
    </source>
</evidence>
<evidence type="ECO:0000256" key="5">
    <source>
        <dbReference type="ARBA" id="ARBA00022729"/>
    </source>
</evidence>
<dbReference type="OMA" id="RETHCAW"/>
<dbReference type="Gene3D" id="3.80.10.10">
    <property type="entry name" value="Ribonuclease Inhibitor"/>
    <property type="match status" value="3"/>
</dbReference>
<dbReference type="eggNOG" id="ENOG502QTEP">
    <property type="taxonomic scope" value="Eukaryota"/>
</dbReference>
<dbReference type="FunFam" id="3.80.10.10:FF:000095">
    <property type="entry name" value="LRR receptor-like serine/threonine-protein kinase GSO1"/>
    <property type="match status" value="1"/>
</dbReference>
<gene>
    <name evidence="12" type="ORF">MICPUN_107672</name>
</gene>
<evidence type="ECO:0000256" key="2">
    <source>
        <dbReference type="ARBA" id="ARBA00004430"/>
    </source>
</evidence>
<reference evidence="12 13" key="1">
    <citation type="journal article" date="2009" name="Science">
        <title>Green evolution and dynamic adaptations revealed by genomes of the marine picoeukaryotes Micromonas.</title>
        <authorList>
            <person name="Worden A.Z."/>
            <person name="Lee J.H."/>
            <person name="Mock T."/>
            <person name="Rouze P."/>
            <person name="Simmons M.P."/>
            <person name="Aerts A.L."/>
            <person name="Allen A.E."/>
            <person name="Cuvelier M.L."/>
            <person name="Derelle E."/>
            <person name="Everett M.V."/>
            <person name="Foulon E."/>
            <person name="Grimwood J."/>
            <person name="Gundlach H."/>
            <person name="Henrissat B."/>
            <person name="Napoli C."/>
            <person name="McDonald S.M."/>
            <person name="Parker M.S."/>
            <person name="Rombauts S."/>
            <person name="Salamov A."/>
            <person name="Von Dassow P."/>
            <person name="Badger J.H."/>
            <person name="Coutinho P.M."/>
            <person name="Demir E."/>
            <person name="Dubchak I."/>
            <person name="Gentemann C."/>
            <person name="Eikrem W."/>
            <person name="Gready J.E."/>
            <person name="John U."/>
            <person name="Lanier W."/>
            <person name="Lindquist E.A."/>
            <person name="Lucas S."/>
            <person name="Mayer K.F."/>
            <person name="Moreau H."/>
            <person name="Not F."/>
            <person name="Otillar R."/>
            <person name="Panaud O."/>
            <person name="Pangilinan J."/>
            <person name="Paulsen I."/>
            <person name="Piegu B."/>
            <person name="Poliakov A."/>
            <person name="Robbens S."/>
            <person name="Schmutz J."/>
            <person name="Toulza E."/>
            <person name="Wyss T."/>
            <person name="Zelensky A."/>
            <person name="Zhou K."/>
            <person name="Armbrust E.V."/>
            <person name="Bhattacharya D."/>
            <person name="Goodenough U.W."/>
            <person name="Van de Peer Y."/>
            <person name="Grigoriev I.V."/>
        </authorList>
    </citation>
    <scope>NUCLEOTIDE SEQUENCE [LARGE SCALE GENOMIC DNA]</scope>
    <source>
        <strain evidence="13">RCC299 / NOUM17</strain>
    </source>
</reference>
<dbReference type="InterPro" id="IPR003591">
    <property type="entry name" value="Leu-rich_rpt_typical-subtyp"/>
</dbReference>
<keyword evidence="10" id="KW-0325">Glycoprotein</keyword>